<organism evidence="2 3">
    <name type="scientific">Echria macrotheca</name>
    <dbReference type="NCBI Taxonomy" id="438768"/>
    <lineage>
        <taxon>Eukaryota</taxon>
        <taxon>Fungi</taxon>
        <taxon>Dikarya</taxon>
        <taxon>Ascomycota</taxon>
        <taxon>Pezizomycotina</taxon>
        <taxon>Sordariomycetes</taxon>
        <taxon>Sordariomycetidae</taxon>
        <taxon>Sordariales</taxon>
        <taxon>Schizotheciaceae</taxon>
        <taxon>Echria</taxon>
    </lineage>
</organism>
<feature type="region of interest" description="Disordered" evidence="1">
    <location>
        <begin position="1"/>
        <end position="177"/>
    </location>
</feature>
<evidence type="ECO:0000256" key="1">
    <source>
        <dbReference type="SAM" id="MobiDB-lite"/>
    </source>
</evidence>
<feature type="compositionally biased region" description="Basic and acidic residues" evidence="1">
    <location>
        <begin position="136"/>
        <end position="162"/>
    </location>
</feature>
<feature type="compositionally biased region" description="Basic and acidic residues" evidence="1">
    <location>
        <begin position="106"/>
        <end position="115"/>
    </location>
</feature>
<accession>A0AAJ0F5F5</accession>
<dbReference type="EMBL" id="MU839842">
    <property type="protein sequence ID" value="KAK1751303.1"/>
    <property type="molecule type" value="Genomic_DNA"/>
</dbReference>
<name>A0AAJ0F5F5_9PEZI</name>
<protein>
    <submittedName>
        <fullName evidence="2">Uncharacterized protein</fullName>
    </submittedName>
</protein>
<reference evidence="2" key="1">
    <citation type="submission" date="2023-06" db="EMBL/GenBank/DDBJ databases">
        <title>Genome-scale phylogeny and comparative genomics of the fungal order Sordariales.</title>
        <authorList>
            <consortium name="Lawrence Berkeley National Laboratory"/>
            <person name="Hensen N."/>
            <person name="Bonometti L."/>
            <person name="Westerberg I."/>
            <person name="Brannstrom I.O."/>
            <person name="Guillou S."/>
            <person name="Cros-Aarteil S."/>
            <person name="Calhoun S."/>
            <person name="Haridas S."/>
            <person name="Kuo A."/>
            <person name="Mondo S."/>
            <person name="Pangilinan J."/>
            <person name="Riley R."/>
            <person name="Labutti K."/>
            <person name="Andreopoulos B."/>
            <person name="Lipzen A."/>
            <person name="Chen C."/>
            <person name="Yanf M."/>
            <person name="Daum C."/>
            <person name="Ng V."/>
            <person name="Clum A."/>
            <person name="Steindorff A."/>
            <person name="Ohm R."/>
            <person name="Martin F."/>
            <person name="Silar P."/>
            <person name="Natvig D."/>
            <person name="Lalanne C."/>
            <person name="Gautier V."/>
            <person name="Ament-Velasquez S.L."/>
            <person name="Kruys A."/>
            <person name="Hutchinson M.I."/>
            <person name="Powell A.J."/>
            <person name="Barry K."/>
            <person name="Miller A.N."/>
            <person name="Grigoriev I.V."/>
            <person name="Debuchy R."/>
            <person name="Gladieux P."/>
            <person name="Thoren M.H."/>
            <person name="Johannesson H."/>
        </authorList>
    </citation>
    <scope>NUCLEOTIDE SEQUENCE</scope>
    <source>
        <strain evidence="2">PSN4</strain>
    </source>
</reference>
<proteinExistence type="predicted"/>
<evidence type="ECO:0000313" key="2">
    <source>
        <dbReference type="EMBL" id="KAK1751303.1"/>
    </source>
</evidence>
<dbReference type="Proteomes" id="UP001239445">
    <property type="component" value="Unassembled WGS sequence"/>
</dbReference>
<comment type="caution">
    <text evidence="2">The sequence shown here is derived from an EMBL/GenBank/DDBJ whole genome shotgun (WGS) entry which is preliminary data.</text>
</comment>
<evidence type="ECO:0000313" key="3">
    <source>
        <dbReference type="Proteomes" id="UP001239445"/>
    </source>
</evidence>
<gene>
    <name evidence="2" type="ORF">QBC47DRAFT_417240</name>
</gene>
<dbReference type="AlphaFoldDB" id="A0AAJ0F5F5"/>
<keyword evidence="3" id="KW-1185">Reference proteome</keyword>
<sequence>MSSQTPTGPSQPPTSEAYTTSRNPVERKPSEQAVADTPGPSASGGDDIEHRNQADSASRGSAVPSALGRGIHGTDPSDYKSSGQKDAGPQNENEDAEQMAVPSEGKVADAVERKSGTQQQHGRGRGEVDLQGTEADMERKKAQQSFAREEVKEARREGKDVDGGAGASGRQPRAEID</sequence>